<feature type="domain" description="Methyltransferase FkbM" evidence="1">
    <location>
        <begin position="39"/>
        <end position="221"/>
    </location>
</feature>
<accession>A0ABZ2M838</accession>
<keyword evidence="2" id="KW-0489">Methyltransferase</keyword>
<dbReference type="PANTHER" id="PTHR34203:SF13">
    <property type="entry name" value="EXPRESSED PROTEIN"/>
    <property type="match status" value="1"/>
</dbReference>
<dbReference type="InterPro" id="IPR006342">
    <property type="entry name" value="FkbM_mtfrase"/>
</dbReference>
<protein>
    <submittedName>
        <fullName evidence="2">FkbM family methyltransferase</fullName>
    </submittedName>
</protein>
<dbReference type="GO" id="GO:0008168">
    <property type="term" value="F:methyltransferase activity"/>
    <property type="evidence" value="ECO:0007669"/>
    <property type="project" value="UniProtKB-KW"/>
</dbReference>
<organism evidence="2 3">
    <name type="scientific">Pendulispora albinea</name>
    <dbReference type="NCBI Taxonomy" id="2741071"/>
    <lineage>
        <taxon>Bacteria</taxon>
        <taxon>Pseudomonadati</taxon>
        <taxon>Myxococcota</taxon>
        <taxon>Myxococcia</taxon>
        <taxon>Myxococcales</taxon>
        <taxon>Sorangiineae</taxon>
        <taxon>Pendulisporaceae</taxon>
        <taxon>Pendulispora</taxon>
    </lineage>
</organism>
<proteinExistence type="predicted"/>
<dbReference type="InterPro" id="IPR052514">
    <property type="entry name" value="SAM-dependent_MTase"/>
</dbReference>
<reference evidence="2 3" key="1">
    <citation type="submission" date="2021-12" db="EMBL/GenBank/DDBJ databases">
        <title>Discovery of the Pendulisporaceae a myxobacterial family with distinct sporulation behavior and unique specialized metabolism.</title>
        <authorList>
            <person name="Garcia R."/>
            <person name="Popoff A."/>
            <person name="Bader C.D."/>
            <person name="Loehr J."/>
            <person name="Walesch S."/>
            <person name="Walt C."/>
            <person name="Boldt J."/>
            <person name="Bunk B."/>
            <person name="Haeckl F.J.F.P.J."/>
            <person name="Gunesch A.P."/>
            <person name="Birkelbach J."/>
            <person name="Nuebel U."/>
            <person name="Pietschmann T."/>
            <person name="Bach T."/>
            <person name="Mueller R."/>
        </authorList>
    </citation>
    <scope>NUCLEOTIDE SEQUENCE [LARGE SCALE GENOMIC DNA]</scope>
    <source>
        <strain evidence="2 3">MSr11954</strain>
    </source>
</reference>
<name>A0ABZ2M838_9BACT</name>
<dbReference type="SUPFAM" id="SSF53335">
    <property type="entry name" value="S-adenosyl-L-methionine-dependent methyltransferases"/>
    <property type="match status" value="1"/>
</dbReference>
<dbReference type="EMBL" id="CP089984">
    <property type="protein sequence ID" value="WXB18678.1"/>
    <property type="molecule type" value="Genomic_DNA"/>
</dbReference>
<dbReference type="RefSeq" id="WP_394828310.1">
    <property type="nucleotide sequence ID" value="NZ_CP089984.1"/>
</dbReference>
<dbReference type="Proteomes" id="UP001370348">
    <property type="component" value="Chromosome"/>
</dbReference>
<dbReference type="PANTHER" id="PTHR34203">
    <property type="entry name" value="METHYLTRANSFERASE, FKBM FAMILY PROTEIN"/>
    <property type="match status" value="1"/>
</dbReference>
<dbReference type="NCBIfam" id="TIGR01444">
    <property type="entry name" value="fkbM_fam"/>
    <property type="match status" value="1"/>
</dbReference>
<dbReference type="Gene3D" id="3.40.50.150">
    <property type="entry name" value="Vaccinia Virus protein VP39"/>
    <property type="match status" value="1"/>
</dbReference>
<keyword evidence="3" id="KW-1185">Reference proteome</keyword>
<gene>
    <name evidence="2" type="ORF">LZC94_15750</name>
</gene>
<evidence type="ECO:0000313" key="3">
    <source>
        <dbReference type="Proteomes" id="UP001370348"/>
    </source>
</evidence>
<dbReference type="InterPro" id="IPR029063">
    <property type="entry name" value="SAM-dependent_MTases_sf"/>
</dbReference>
<evidence type="ECO:0000313" key="2">
    <source>
        <dbReference type="EMBL" id="WXB18678.1"/>
    </source>
</evidence>
<dbReference type="Pfam" id="PF05050">
    <property type="entry name" value="Methyltransf_21"/>
    <property type="match status" value="1"/>
</dbReference>
<dbReference type="GO" id="GO:0032259">
    <property type="term" value="P:methylation"/>
    <property type="evidence" value="ECO:0007669"/>
    <property type="project" value="UniProtKB-KW"/>
</dbReference>
<evidence type="ECO:0000259" key="1">
    <source>
        <dbReference type="Pfam" id="PF05050"/>
    </source>
</evidence>
<sequence length="254" mass="28380">MFHLHAGECVFLYEEIFERRCYAGNGLRLDQNAPGCIFDVGANIGMATYFFHKEYPGKKIFAFEPNPRAFEVLSANVARLGIEATVLSCALSDSPGTAKLTHYPNKSCMSGLYADPEADARTTRAYMINEGMDPEDADFLLSETFAPEQYDCTLTTVSSIIDRDRIESIDLLKIDVEKAELDVLRGIRSEHWPLIRQAVIEVHDFGGRLASIRGLLETHGFHSTVKQDPKLKGTGLYDLIAVRPDEETRGSRAR</sequence>
<keyword evidence="2" id="KW-0808">Transferase</keyword>